<dbReference type="AlphaFoldDB" id="A0A699WBA3"/>
<dbReference type="EMBL" id="BKCJ011612766">
    <property type="protein sequence ID" value="GFD44059.1"/>
    <property type="molecule type" value="Genomic_DNA"/>
</dbReference>
<evidence type="ECO:0000256" key="1">
    <source>
        <dbReference type="SAM" id="MobiDB-lite"/>
    </source>
</evidence>
<protein>
    <submittedName>
        <fullName evidence="2">Uncharacterized protein</fullName>
    </submittedName>
</protein>
<accession>A0A699WBA3</accession>
<feature type="region of interest" description="Disordered" evidence="1">
    <location>
        <begin position="1"/>
        <end position="67"/>
    </location>
</feature>
<proteinExistence type="predicted"/>
<evidence type="ECO:0000313" key="2">
    <source>
        <dbReference type="EMBL" id="GFD44059.1"/>
    </source>
</evidence>
<organism evidence="2">
    <name type="scientific">Tanacetum cinerariifolium</name>
    <name type="common">Dalmatian daisy</name>
    <name type="synonym">Chrysanthemum cinerariifolium</name>
    <dbReference type="NCBI Taxonomy" id="118510"/>
    <lineage>
        <taxon>Eukaryota</taxon>
        <taxon>Viridiplantae</taxon>
        <taxon>Streptophyta</taxon>
        <taxon>Embryophyta</taxon>
        <taxon>Tracheophyta</taxon>
        <taxon>Spermatophyta</taxon>
        <taxon>Magnoliopsida</taxon>
        <taxon>eudicotyledons</taxon>
        <taxon>Gunneridae</taxon>
        <taxon>Pentapetalae</taxon>
        <taxon>asterids</taxon>
        <taxon>campanulids</taxon>
        <taxon>Asterales</taxon>
        <taxon>Asteraceae</taxon>
        <taxon>Asteroideae</taxon>
        <taxon>Anthemideae</taxon>
        <taxon>Anthemidinae</taxon>
        <taxon>Tanacetum</taxon>
    </lineage>
</organism>
<feature type="compositionally biased region" description="Polar residues" evidence="1">
    <location>
        <begin position="57"/>
        <end position="67"/>
    </location>
</feature>
<reference evidence="2" key="1">
    <citation type="journal article" date="2019" name="Sci. Rep.">
        <title>Draft genome of Tanacetum cinerariifolium, the natural source of mosquito coil.</title>
        <authorList>
            <person name="Yamashiro T."/>
            <person name="Shiraishi A."/>
            <person name="Satake H."/>
            <person name="Nakayama K."/>
        </authorList>
    </citation>
    <scope>NUCLEOTIDE SEQUENCE</scope>
</reference>
<name>A0A699WBA3_TANCI</name>
<comment type="caution">
    <text evidence="2">The sequence shown here is derived from an EMBL/GenBank/DDBJ whole genome shotgun (WGS) entry which is preliminary data.</text>
</comment>
<gene>
    <name evidence="2" type="ORF">Tci_916028</name>
</gene>
<sequence>AEAADIQRQAQVSEGGRAEQRQCACQQPDAKAPHRARMASASTWSLAPRASGRRVRSMSNAASSCAP</sequence>
<feature type="non-terminal residue" evidence="2">
    <location>
        <position position="1"/>
    </location>
</feature>